<sequence>MSSQDAVQTLEEAQCHFERIIEWARQKFSTHKQELCLKRRELRILQPVYAGYLSEQSRRAMEEPMALHRANSPSFAQSRRAIQTRREYRSARLGLDRALHEVVCSKRDEAVATVAARRLRALRDAASLDSSDVRERHRDRVVSERLNQQGLIQLLTSTTHGEGPFQKELDSLWGIALVTLQELMLHGEGKHLQRESPECGTLAGPAEQCGVSGAKAASTDARLLLDGNDAAVDGEVAEERGA</sequence>
<proteinExistence type="predicted"/>
<dbReference type="Proteomes" id="UP001190700">
    <property type="component" value="Unassembled WGS sequence"/>
</dbReference>
<dbReference type="AlphaFoldDB" id="A0AAE0FPJ0"/>
<keyword evidence="2" id="KW-1185">Reference proteome</keyword>
<feature type="non-terminal residue" evidence="1">
    <location>
        <position position="242"/>
    </location>
</feature>
<reference evidence="1 2" key="1">
    <citation type="journal article" date="2015" name="Genome Biol. Evol.">
        <title>Comparative Genomics of a Bacterivorous Green Alga Reveals Evolutionary Causalities and Consequences of Phago-Mixotrophic Mode of Nutrition.</title>
        <authorList>
            <person name="Burns J.A."/>
            <person name="Paasch A."/>
            <person name="Narechania A."/>
            <person name="Kim E."/>
        </authorList>
    </citation>
    <scope>NUCLEOTIDE SEQUENCE [LARGE SCALE GENOMIC DNA]</scope>
    <source>
        <strain evidence="1 2">PLY_AMNH</strain>
    </source>
</reference>
<evidence type="ECO:0000313" key="2">
    <source>
        <dbReference type="Proteomes" id="UP001190700"/>
    </source>
</evidence>
<comment type="caution">
    <text evidence="1">The sequence shown here is derived from an EMBL/GenBank/DDBJ whole genome shotgun (WGS) entry which is preliminary data.</text>
</comment>
<gene>
    <name evidence="1" type="ORF">CYMTET_27595</name>
</gene>
<dbReference type="EMBL" id="LGRX02015220">
    <property type="protein sequence ID" value="KAK3263609.1"/>
    <property type="molecule type" value="Genomic_DNA"/>
</dbReference>
<accession>A0AAE0FPJ0</accession>
<protein>
    <submittedName>
        <fullName evidence="1">Uncharacterized protein</fullName>
    </submittedName>
</protein>
<organism evidence="1 2">
    <name type="scientific">Cymbomonas tetramitiformis</name>
    <dbReference type="NCBI Taxonomy" id="36881"/>
    <lineage>
        <taxon>Eukaryota</taxon>
        <taxon>Viridiplantae</taxon>
        <taxon>Chlorophyta</taxon>
        <taxon>Pyramimonadophyceae</taxon>
        <taxon>Pyramimonadales</taxon>
        <taxon>Pyramimonadaceae</taxon>
        <taxon>Cymbomonas</taxon>
    </lineage>
</organism>
<evidence type="ECO:0000313" key="1">
    <source>
        <dbReference type="EMBL" id="KAK3263609.1"/>
    </source>
</evidence>
<name>A0AAE0FPJ0_9CHLO</name>